<dbReference type="eggNOG" id="COG2244">
    <property type="taxonomic scope" value="Bacteria"/>
</dbReference>
<feature type="transmembrane region" description="Helical" evidence="6">
    <location>
        <begin position="90"/>
        <end position="113"/>
    </location>
</feature>
<dbReference type="PANTHER" id="PTHR30250:SF26">
    <property type="entry name" value="PSMA PROTEIN"/>
    <property type="match status" value="1"/>
</dbReference>
<dbReference type="InterPro" id="IPR002797">
    <property type="entry name" value="Polysacc_synth"/>
</dbReference>
<dbReference type="GO" id="GO:0005886">
    <property type="term" value="C:plasma membrane"/>
    <property type="evidence" value="ECO:0007669"/>
    <property type="project" value="UniProtKB-SubCell"/>
</dbReference>
<evidence type="ECO:0000313" key="7">
    <source>
        <dbReference type="EMBL" id="EEG30568.1"/>
    </source>
</evidence>
<dbReference type="EMBL" id="ACEC01000060">
    <property type="protein sequence ID" value="EEG30568.1"/>
    <property type="molecule type" value="Genomic_DNA"/>
</dbReference>
<feature type="transmembrane region" description="Helical" evidence="6">
    <location>
        <begin position="160"/>
        <end position="177"/>
    </location>
</feature>
<feature type="transmembrane region" description="Helical" evidence="6">
    <location>
        <begin position="21"/>
        <end position="42"/>
    </location>
</feature>
<keyword evidence="8" id="KW-1185">Reference proteome</keyword>
<organism evidence="7 8">
    <name type="scientific">[Clostridium] methylpentosum DSM 5476</name>
    <dbReference type="NCBI Taxonomy" id="537013"/>
    <lineage>
        <taxon>Bacteria</taxon>
        <taxon>Bacillati</taxon>
        <taxon>Bacillota</taxon>
        <taxon>Clostridia</taxon>
        <taxon>Eubacteriales</taxon>
        <taxon>Oscillospiraceae</taxon>
        <taxon>Oscillospiraceae incertae sedis</taxon>
    </lineage>
</organism>
<feature type="transmembrane region" description="Helical" evidence="6">
    <location>
        <begin position="183"/>
        <end position="202"/>
    </location>
</feature>
<evidence type="ECO:0000256" key="1">
    <source>
        <dbReference type="ARBA" id="ARBA00004651"/>
    </source>
</evidence>
<keyword evidence="4 6" id="KW-1133">Transmembrane helix</keyword>
<protein>
    <submittedName>
        <fullName evidence="7">Polysaccharide biosynthesis protein</fullName>
    </submittedName>
</protein>
<evidence type="ECO:0000313" key="8">
    <source>
        <dbReference type="Proteomes" id="UP000003340"/>
    </source>
</evidence>
<feature type="transmembrane region" description="Helical" evidence="6">
    <location>
        <begin position="394"/>
        <end position="415"/>
    </location>
</feature>
<comment type="caution">
    <text evidence="7">The sequence shown here is derived from an EMBL/GenBank/DDBJ whole genome shotgun (WGS) entry which is preliminary data.</text>
</comment>
<gene>
    <name evidence="7" type="ORF">CLOSTMETH_01781</name>
</gene>
<accession>C0ED55</accession>
<feature type="transmembrane region" description="Helical" evidence="6">
    <location>
        <begin position="268"/>
        <end position="292"/>
    </location>
</feature>
<reference evidence="7 8" key="1">
    <citation type="submission" date="2009-01" db="EMBL/GenBank/DDBJ databases">
        <authorList>
            <person name="Fulton L."/>
            <person name="Clifton S."/>
            <person name="Fulton B."/>
            <person name="Xu J."/>
            <person name="Minx P."/>
            <person name="Pepin K.H."/>
            <person name="Johnson M."/>
            <person name="Bhonagiri V."/>
            <person name="Nash W.E."/>
            <person name="Mardis E.R."/>
            <person name="Wilson R.K."/>
        </authorList>
    </citation>
    <scope>NUCLEOTIDE SEQUENCE [LARGE SCALE GENOMIC DNA]</scope>
    <source>
        <strain evidence="7 8">DSM 5476</strain>
    </source>
</reference>
<sequence length="516" mass="58898">MRSLNSLRNISYGVGGQLLSNILSFVNRTVFIYTIGISYLGITGLFSNIFSLLSLAELGVGSAISYSLYKPLAEHDIPKIQALMNLYAKSYRLIALIIAVAGLVTCPFIEYIIKDCPDIPYLKVYYLLMLSSTVVSYLFTYKRTIFICDQKAYRDTRNKYFFLILQTILQSVSLLLLGSFTVYLLIATLATFAANLAISYQADKAYPYIREKAATKIDQETKQTIVKNVIAMMMHKISGIIVYSSDNIILSAFLGLEAVGLYSNYYLIMNIITVFLNQIFTAITASVAELYVTGNVEQKREVYHTIYFINFWIVLFCSLSFYFLLNPFVTLWLGEKFLLDNLTVAVLCFYYYNQNMRHTVGTFKNTAGLYWNDRFKPIFESVINIVSSIVLLKFFGIAGVFMGTIVSLMTTSFWVEPFIVYKHVLKMKFRFFLLDYLKYYFFSAVIFGVVFVLNSFVPSGGVIPFIIRCFICLIVPNAMMLIMFRKSKRFKRAVSFLSPVLSKLGPLGRKIKKLGE</sequence>
<keyword evidence="2" id="KW-1003">Cell membrane</keyword>
<dbReference type="Proteomes" id="UP000003340">
    <property type="component" value="Unassembled WGS sequence"/>
</dbReference>
<evidence type="ECO:0000256" key="6">
    <source>
        <dbReference type="SAM" id="Phobius"/>
    </source>
</evidence>
<dbReference type="InterPro" id="IPR050833">
    <property type="entry name" value="Poly_Biosynth_Transport"/>
</dbReference>
<feature type="transmembrane region" description="Helical" evidence="6">
    <location>
        <begin position="462"/>
        <end position="484"/>
    </location>
</feature>
<feature type="transmembrane region" description="Helical" evidence="6">
    <location>
        <begin position="304"/>
        <end position="325"/>
    </location>
</feature>
<feature type="transmembrane region" description="Helical" evidence="6">
    <location>
        <begin position="436"/>
        <end position="456"/>
    </location>
</feature>
<evidence type="ECO:0000256" key="3">
    <source>
        <dbReference type="ARBA" id="ARBA00022692"/>
    </source>
</evidence>
<dbReference type="AlphaFoldDB" id="C0ED55"/>
<dbReference type="HOGENOM" id="CLU_040274_1_0_9"/>
<feature type="transmembrane region" description="Helical" evidence="6">
    <location>
        <begin position="119"/>
        <end position="139"/>
    </location>
</feature>
<dbReference type="PANTHER" id="PTHR30250">
    <property type="entry name" value="PST FAMILY PREDICTED COLANIC ACID TRANSPORTER"/>
    <property type="match status" value="1"/>
</dbReference>
<evidence type="ECO:0000256" key="4">
    <source>
        <dbReference type="ARBA" id="ARBA00022989"/>
    </source>
</evidence>
<dbReference type="Pfam" id="PF01943">
    <property type="entry name" value="Polysacc_synt"/>
    <property type="match status" value="1"/>
</dbReference>
<feature type="transmembrane region" description="Helical" evidence="6">
    <location>
        <begin position="48"/>
        <end position="69"/>
    </location>
</feature>
<feature type="transmembrane region" description="Helical" evidence="6">
    <location>
        <begin position="240"/>
        <end position="262"/>
    </location>
</feature>
<proteinExistence type="predicted"/>
<keyword evidence="5 6" id="KW-0472">Membrane</keyword>
<keyword evidence="3 6" id="KW-0812">Transmembrane</keyword>
<name>C0ED55_9FIRM</name>
<comment type="subcellular location">
    <subcellularLocation>
        <location evidence="1">Cell membrane</location>
        <topology evidence="1">Multi-pass membrane protein</topology>
    </subcellularLocation>
</comment>
<dbReference type="STRING" id="537013.CLOSTMETH_01781"/>
<evidence type="ECO:0000256" key="5">
    <source>
        <dbReference type="ARBA" id="ARBA00023136"/>
    </source>
</evidence>
<reference evidence="7 8" key="2">
    <citation type="submission" date="2009-02" db="EMBL/GenBank/DDBJ databases">
        <title>Draft genome sequence of Clostridium methylpentosum (DSM 5476).</title>
        <authorList>
            <person name="Sudarsanam P."/>
            <person name="Ley R."/>
            <person name="Guruge J."/>
            <person name="Turnbaugh P.J."/>
            <person name="Mahowald M."/>
            <person name="Liep D."/>
            <person name="Gordon J."/>
        </authorList>
    </citation>
    <scope>NUCLEOTIDE SEQUENCE [LARGE SCALE GENOMIC DNA]</scope>
    <source>
        <strain evidence="7 8">DSM 5476</strain>
    </source>
</reference>
<evidence type="ECO:0000256" key="2">
    <source>
        <dbReference type="ARBA" id="ARBA00022475"/>
    </source>
</evidence>